<reference evidence="6 7" key="1">
    <citation type="submission" date="2019-08" db="EMBL/GenBank/DDBJ databases">
        <authorList>
            <person name="Peeters C."/>
        </authorList>
    </citation>
    <scope>NUCLEOTIDE SEQUENCE [LARGE SCALE GENOMIC DNA]</scope>
    <source>
        <strain evidence="6 7">LMG 31108</strain>
    </source>
</reference>
<sequence>MKKRLMMAVMPVMLASSVWAVHAGADTLAKIKATGTITEGVRESSGLAYTLGNGKYTGFHYDVCANIIADVKKHLGLATLETRYQPVTSQNRVALVQNGTVDLECGSTTNNRARARDVDFAITTFVEEVRMAVKANSGIRELKDLNGKTVVTTTGSTSVQTLRRDQRAQSISIKEVYGKDHADSFLMVESGRADAFVMDGSILAASIAKSRSPKDFRIVGEVLSVEPIAIMLPKGDAAFKSVVDDSIRNQIKSGELGRLYDKWFMHPIPPSGVTIGLPVSSATKNAWDHPNDRPAEDYSRR</sequence>
<feature type="domain" description="Solute-binding protein family 3/N-terminal" evidence="5">
    <location>
        <begin position="36"/>
        <end position="267"/>
    </location>
</feature>
<feature type="signal peptide" evidence="4">
    <location>
        <begin position="1"/>
        <end position="20"/>
    </location>
</feature>
<dbReference type="RefSeq" id="WP_150666878.1">
    <property type="nucleotide sequence ID" value="NZ_CABPSB010000001.1"/>
</dbReference>
<feature type="chain" id="PRO_5023098480" evidence="4">
    <location>
        <begin position="21"/>
        <end position="301"/>
    </location>
</feature>
<evidence type="ECO:0000313" key="6">
    <source>
        <dbReference type="EMBL" id="VVD59029.1"/>
    </source>
</evidence>
<dbReference type="SMART" id="SM00062">
    <property type="entry name" value="PBPb"/>
    <property type="match status" value="1"/>
</dbReference>
<dbReference type="Pfam" id="PF00497">
    <property type="entry name" value="SBP_bac_3"/>
    <property type="match status" value="1"/>
</dbReference>
<accession>A0A5E4RAG4</accession>
<dbReference type="GO" id="GO:0006865">
    <property type="term" value="P:amino acid transport"/>
    <property type="evidence" value="ECO:0007669"/>
    <property type="project" value="TreeGrafter"/>
</dbReference>
<evidence type="ECO:0000256" key="2">
    <source>
        <dbReference type="ARBA" id="ARBA00022448"/>
    </source>
</evidence>
<dbReference type="Gene3D" id="3.40.190.10">
    <property type="entry name" value="Periplasmic binding protein-like II"/>
    <property type="match status" value="2"/>
</dbReference>
<dbReference type="CDD" id="cd13688">
    <property type="entry name" value="PBP2_GltI_DEBP"/>
    <property type="match status" value="1"/>
</dbReference>
<dbReference type="PANTHER" id="PTHR30085:SF2">
    <property type="entry name" value="GLUTAMATE_ASPARTATE IMPORT SOLUTE-BINDING PROTEIN"/>
    <property type="match status" value="1"/>
</dbReference>
<dbReference type="SUPFAM" id="SSF53850">
    <property type="entry name" value="Periplasmic binding protein-like II"/>
    <property type="match status" value="1"/>
</dbReference>
<proteinExistence type="inferred from homology"/>
<gene>
    <name evidence="6" type="primary">gltI_1</name>
    <name evidence="6" type="ORF">PAN31108_00006</name>
</gene>
<name>A0A5E4RAG4_9BURK</name>
<dbReference type="OrthoDB" id="7240770at2"/>
<keyword evidence="7" id="KW-1185">Reference proteome</keyword>
<dbReference type="GO" id="GO:0030288">
    <property type="term" value="C:outer membrane-bounded periplasmic space"/>
    <property type="evidence" value="ECO:0007669"/>
    <property type="project" value="TreeGrafter"/>
</dbReference>
<dbReference type="GO" id="GO:0005576">
    <property type="term" value="C:extracellular region"/>
    <property type="evidence" value="ECO:0007669"/>
    <property type="project" value="TreeGrafter"/>
</dbReference>
<keyword evidence="2" id="KW-0813">Transport</keyword>
<keyword evidence="3 4" id="KW-0732">Signal</keyword>
<evidence type="ECO:0000313" key="7">
    <source>
        <dbReference type="Proteomes" id="UP000406256"/>
    </source>
</evidence>
<dbReference type="Proteomes" id="UP000406256">
    <property type="component" value="Unassembled WGS sequence"/>
</dbReference>
<dbReference type="AlphaFoldDB" id="A0A5E4RAG4"/>
<evidence type="ECO:0000256" key="1">
    <source>
        <dbReference type="ARBA" id="ARBA00010333"/>
    </source>
</evidence>
<evidence type="ECO:0000256" key="3">
    <source>
        <dbReference type="ARBA" id="ARBA00022729"/>
    </source>
</evidence>
<evidence type="ECO:0000256" key="4">
    <source>
        <dbReference type="SAM" id="SignalP"/>
    </source>
</evidence>
<dbReference type="EMBL" id="CABPSB010000001">
    <property type="protein sequence ID" value="VVD59029.1"/>
    <property type="molecule type" value="Genomic_DNA"/>
</dbReference>
<protein>
    <submittedName>
        <fullName evidence="6">Glutamate/aspartate import solute-binding protein</fullName>
    </submittedName>
</protein>
<dbReference type="PANTHER" id="PTHR30085">
    <property type="entry name" value="AMINO ACID ABC TRANSPORTER PERMEASE"/>
    <property type="match status" value="1"/>
</dbReference>
<dbReference type="InterPro" id="IPR051455">
    <property type="entry name" value="Bact_solute-bind_prot3"/>
</dbReference>
<dbReference type="InterPro" id="IPR001638">
    <property type="entry name" value="Solute-binding_3/MltF_N"/>
</dbReference>
<comment type="similarity">
    <text evidence="1">Belongs to the bacterial solute-binding protein 3 family.</text>
</comment>
<organism evidence="6 7">
    <name type="scientific">Pandoraea anhela</name>
    <dbReference type="NCBI Taxonomy" id="2508295"/>
    <lineage>
        <taxon>Bacteria</taxon>
        <taxon>Pseudomonadati</taxon>
        <taxon>Pseudomonadota</taxon>
        <taxon>Betaproteobacteria</taxon>
        <taxon>Burkholderiales</taxon>
        <taxon>Burkholderiaceae</taxon>
        <taxon>Pandoraea</taxon>
    </lineage>
</organism>
<evidence type="ECO:0000259" key="5">
    <source>
        <dbReference type="SMART" id="SM00062"/>
    </source>
</evidence>